<keyword evidence="3" id="KW-0997">Cell inner membrane</keyword>
<sequence>MNQQQASQHWAKQQERGNRFFLNLTRLIVRYLPLFAIRIVTFFVVCYFFATSKDARKNIRTYQHNLRQSYPQVKLPAFSVFRQFLAFGEAITDRFAVWQHKIIYTDLTIDDADNLYQDISQNQQGRGQLLVCSHFGNIEVCRSLVDDGHLPNFRLNVLVHSRHAEAFNQALVKAGASELPLIQVEDLDTQKMLELHERLERGEWIAIAADRIPVRGDKMAKINFLGQDADFPQGAWFLAALLKAPINTVFCIKEKGHYRLKLRRFYPQITGQGKVREENIRQAMQQYADCLAKECAENPLLWFNFYDFWKKSE</sequence>
<evidence type="ECO:0000313" key="8">
    <source>
        <dbReference type="EMBL" id="OOF83718.1"/>
    </source>
</evidence>
<name>A0A1V3L2F6_9PAST</name>
<evidence type="ECO:0000313" key="9">
    <source>
        <dbReference type="Proteomes" id="UP000189549"/>
    </source>
</evidence>
<dbReference type="CDD" id="cd07984">
    <property type="entry name" value="LPLAT_LABLAT-like"/>
    <property type="match status" value="1"/>
</dbReference>
<reference evidence="8 9" key="1">
    <citation type="submission" date="2016-10" db="EMBL/GenBank/DDBJ databases">
        <title>Rodentibacter gen. nov. and new species.</title>
        <authorList>
            <person name="Christensen H."/>
        </authorList>
    </citation>
    <scope>NUCLEOTIDE SEQUENCE [LARGE SCALE GENOMIC DNA]</scope>
    <source>
        <strain evidence="8 9">Ppn157</strain>
    </source>
</reference>
<dbReference type="AlphaFoldDB" id="A0A1V3L2F6"/>
<keyword evidence="7" id="KW-1133">Transmembrane helix</keyword>
<accession>A0A1V3L2F6</accession>
<evidence type="ECO:0000256" key="6">
    <source>
        <dbReference type="ARBA" id="ARBA00023315"/>
    </source>
</evidence>
<keyword evidence="7" id="KW-0812">Transmembrane</keyword>
<evidence type="ECO:0000256" key="5">
    <source>
        <dbReference type="ARBA" id="ARBA00023136"/>
    </source>
</evidence>
<evidence type="ECO:0000256" key="2">
    <source>
        <dbReference type="ARBA" id="ARBA00022475"/>
    </source>
</evidence>
<evidence type="ECO:0000256" key="3">
    <source>
        <dbReference type="ARBA" id="ARBA00022519"/>
    </source>
</evidence>
<keyword evidence="4 8" id="KW-0808">Transferase</keyword>
<dbReference type="Proteomes" id="UP000189549">
    <property type="component" value="Unassembled WGS sequence"/>
</dbReference>
<feature type="transmembrane region" description="Helical" evidence="7">
    <location>
        <begin position="28"/>
        <end position="50"/>
    </location>
</feature>
<comment type="subcellular location">
    <subcellularLocation>
        <location evidence="1">Cell inner membrane</location>
    </subcellularLocation>
</comment>
<dbReference type="GO" id="GO:0005886">
    <property type="term" value="C:plasma membrane"/>
    <property type="evidence" value="ECO:0007669"/>
    <property type="project" value="UniProtKB-SubCell"/>
</dbReference>
<dbReference type="EMBL" id="MLAH01000058">
    <property type="protein sequence ID" value="OOF83718.1"/>
    <property type="molecule type" value="Genomic_DNA"/>
</dbReference>
<dbReference type="GO" id="GO:0009247">
    <property type="term" value="P:glycolipid biosynthetic process"/>
    <property type="evidence" value="ECO:0007669"/>
    <property type="project" value="UniProtKB-ARBA"/>
</dbReference>
<evidence type="ECO:0000256" key="7">
    <source>
        <dbReference type="SAM" id="Phobius"/>
    </source>
</evidence>
<dbReference type="InterPro" id="IPR014548">
    <property type="entry name" value="Ac_Trasf"/>
</dbReference>
<dbReference type="GO" id="GO:0016746">
    <property type="term" value="F:acyltransferase activity"/>
    <property type="evidence" value="ECO:0007669"/>
    <property type="project" value="UniProtKB-KW"/>
</dbReference>
<dbReference type="PANTHER" id="PTHR30606:SF9">
    <property type="entry name" value="LIPID A BIOSYNTHESIS LAUROYLTRANSFERASE"/>
    <property type="match status" value="1"/>
</dbReference>
<dbReference type="RefSeq" id="WP_077476805.1">
    <property type="nucleotide sequence ID" value="NZ_MLAH01000058.1"/>
</dbReference>
<organism evidence="8 9">
    <name type="scientific">Rodentibacter ratti</name>
    <dbReference type="NCBI Taxonomy" id="1906745"/>
    <lineage>
        <taxon>Bacteria</taxon>
        <taxon>Pseudomonadati</taxon>
        <taxon>Pseudomonadota</taxon>
        <taxon>Gammaproteobacteria</taxon>
        <taxon>Pasteurellales</taxon>
        <taxon>Pasteurellaceae</taxon>
        <taxon>Rodentibacter</taxon>
    </lineage>
</organism>
<dbReference type="Pfam" id="PF03279">
    <property type="entry name" value="Lip_A_acyltrans"/>
    <property type="match status" value="1"/>
</dbReference>
<keyword evidence="6" id="KW-0012">Acyltransferase</keyword>
<dbReference type="PIRSF" id="PIRSF028561">
    <property type="entry name" value="Ac_Trasf"/>
    <property type="match status" value="1"/>
</dbReference>
<evidence type="ECO:0000256" key="4">
    <source>
        <dbReference type="ARBA" id="ARBA00022679"/>
    </source>
</evidence>
<comment type="caution">
    <text evidence="8">The sequence shown here is derived from an EMBL/GenBank/DDBJ whole genome shotgun (WGS) entry which is preliminary data.</text>
</comment>
<proteinExistence type="predicted"/>
<keyword evidence="2" id="KW-1003">Cell membrane</keyword>
<gene>
    <name evidence="8" type="ORF">BKG93_09360</name>
</gene>
<protein>
    <submittedName>
        <fullName evidence="8">Glycosyl transferase family 2</fullName>
    </submittedName>
</protein>
<dbReference type="PANTHER" id="PTHR30606">
    <property type="entry name" value="LIPID A BIOSYNTHESIS LAUROYL ACYLTRANSFERASE"/>
    <property type="match status" value="1"/>
</dbReference>
<dbReference type="InterPro" id="IPR004960">
    <property type="entry name" value="LipA_acyltrans"/>
</dbReference>
<evidence type="ECO:0000256" key="1">
    <source>
        <dbReference type="ARBA" id="ARBA00004533"/>
    </source>
</evidence>
<keyword evidence="5 7" id="KW-0472">Membrane</keyword>